<dbReference type="PANTHER" id="PTHR31836">
    <property type="match status" value="1"/>
</dbReference>
<keyword evidence="5" id="KW-1185">Reference proteome</keyword>
<evidence type="ECO:0000313" key="5">
    <source>
        <dbReference type="Proteomes" id="UP001151582"/>
    </source>
</evidence>
<dbReference type="Proteomes" id="UP001151582">
    <property type="component" value="Unassembled WGS sequence"/>
</dbReference>
<dbReference type="AlphaFoldDB" id="A0A9W8BAB0"/>
<dbReference type="InterPro" id="IPR036908">
    <property type="entry name" value="RlpA-like_sf"/>
</dbReference>
<dbReference type="SUPFAM" id="SSF50685">
    <property type="entry name" value="Barwin-like endoglucanases"/>
    <property type="match status" value="1"/>
</dbReference>
<reference evidence="4" key="1">
    <citation type="submission" date="2022-07" db="EMBL/GenBank/DDBJ databases">
        <title>Phylogenomic reconstructions and comparative analyses of Kickxellomycotina fungi.</title>
        <authorList>
            <person name="Reynolds N.K."/>
            <person name="Stajich J.E."/>
            <person name="Barry K."/>
            <person name="Grigoriev I.V."/>
            <person name="Crous P."/>
            <person name="Smith M.E."/>
        </authorList>
    </citation>
    <scope>NUCLEOTIDE SEQUENCE</scope>
    <source>
        <strain evidence="4">RSA 567</strain>
    </source>
</reference>
<keyword evidence="1" id="KW-0732">Signal</keyword>
<dbReference type="InterPro" id="IPR051477">
    <property type="entry name" value="Expansin_CellWall"/>
</dbReference>
<accession>A0A9W8BAB0</accession>
<dbReference type="Gene3D" id="2.40.40.10">
    <property type="entry name" value="RlpA-like domain"/>
    <property type="match status" value="1"/>
</dbReference>
<evidence type="ECO:0000256" key="3">
    <source>
        <dbReference type="SAM" id="Phobius"/>
    </source>
</evidence>
<dbReference type="PANTHER" id="PTHR31836:SF21">
    <property type="entry name" value="EXPANSIN-LIKE PROTEIN 7"/>
    <property type="match status" value="1"/>
</dbReference>
<protein>
    <recommendedName>
        <fullName evidence="6">RlpA-like double-psi beta-barrel-protein domain-containing protein-containing protein</fullName>
    </recommendedName>
</protein>
<evidence type="ECO:0008006" key="6">
    <source>
        <dbReference type="Google" id="ProtNLM"/>
    </source>
</evidence>
<dbReference type="OrthoDB" id="406505at2759"/>
<organism evidence="4 5">
    <name type="scientific">Dimargaris verticillata</name>
    <dbReference type="NCBI Taxonomy" id="2761393"/>
    <lineage>
        <taxon>Eukaryota</taxon>
        <taxon>Fungi</taxon>
        <taxon>Fungi incertae sedis</taxon>
        <taxon>Zoopagomycota</taxon>
        <taxon>Kickxellomycotina</taxon>
        <taxon>Dimargaritomycetes</taxon>
        <taxon>Dimargaritales</taxon>
        <taxon>Dimargaritaceae</taxon>
        <taxon>Dimargaris</taxon>
    </lineage>
</organism>
<dbReference type="EMBL" id="JANBQB010000051">
    <property type="protein sequence ID" value="KAJ1983537.1"/>
    <property type="molecule type" value="Genomic_DNA"/>
</dbReference>
<keyword evidence="3" id="KW-0812">Transmembrane</keyword>
<name>A0A9W8BAB0_9FUNG</name>
<gene>
    <name evidence="4" type="ORF">H4R34_001223</name>
</gene>
<sequence length="214" mass="23398">MQDPIPMPEPHLDDPLPPGMPPPPVPGTPGLLHRFQQLVPMPGGLKQYHHLDPNTKSPIALRYPWVHRYCLLIAGLIILLLLVVVGLLLFLSLSKNGQPCGPACLGVGESGLYLRGFGQASILWSTNDTCRSHADEDVYYAAMNEEQYGTYRDLTKSPVCQKCIRVYGPAGNIQAKIVDRCQNCTYGSVALSRSAYSIVADKASGQVPVRWEGC</sequence>
<feature type="region of interest" description="Disordered" evidence="2">
    <location>
        <begin position="1"/>
        <end position="27"/>
    </location>
</feature>
<evidence type="ECO:0000256" key="2">
    <source>
        <dbReference type="SAM" id="MobiDB-lite"/>
    </source>
</evidence>
<feature type="transmembrane region" description="Helical" evidence="3">
    <location>
        <begin position="69"/>
        <end position="93"/>
    </location>
</feature>
<keyword evidence="3" id="KW-1133">Transmembrane helix</keyword>
<evidence type="ECO:0000313" key="4">
    <source>
        <dbReference type="EMBL" id="KAJ1983537.1"/>
    </source>
</evidence>
<comment type="caution">
    <text evidence="4">The sequence shown here is derived from an EMBL/GenBank/DDBJ whole genome shotgun (WGS) entry which is preliminary data.</text>
</comment>
<keyword evidence="3" id="KW-0472">Membrane</keyword>
<proteinExistence type="predicted"/>
<evidence type="ECO:0000256" key="1">
    <source>
        <dbReference type="ARBA" id="ARBA00022729"/>
    </source>
</evidence>